<gene>
    <name evidence="2" type="ORF">GBAR_LOCUS2273</name>
</gene>
<accession>A0AA35W4L2</accession>
<comment type="caution">
    <text evidence="2">The sequence shown here is derived from an EMBL/GenBank/DDBJ whole genome shotgun (WGS) entry which is preliminary data.</text>
</comment>
<dbReference type="Proteomes" id="UP001174909">
    <property type="component" value="Unassembled WGS sequence"/>
</dbReference>
<evidence type="ECO:0000256" key="1">
    <source>
        <dbReference type="SAM" id="SignalP"/>
    </source>
</evidence>
<evidence type="ECO:0000313" key="2">
    <source>
        <dbReference type="EMBL" id="CAI7997915.1"/>
    </source>
</evidence>
<keyword evidence="1" id="KW-0732">Signal</keyword>
<dbReference type="AlphaFoldDB" id="A0AA35W4L2"/>
<dbReference type="EMBL" id="CASHTH010000335">
    <property type="protein sequence ID" value="CAI7997915.1"/>
    <property type="molecule type" value="Genomic_DNA"/>
</dbReference>
<keyword evidence="3" id="KW-1185">Reference proteome</keyword>
<organism evidence="2 3">
    <name type="scientific">Geodia barretti</name>
    <name type="common">Barrett's horny sponge</name>
    <dbReference type="NCBI Taxonomy" id="519541"/>
    <lineage>
        <taxon>Eukaryota</taxon>
        <taxon>Metazoa</taxon>
        <taxon>Porifera</taxon>
        <taxon>Demospongiae</taxon>
        <taxon>Heteroscleromorpha</taxon>
        <taxon>Tetractinellida</taxon>
        <taxon>Astrophorina</taxon>
        <taxon>Geodiidae</taxon>
        <taxon>Geodia</taxon>
    </lineage>
</organism>
<proteinExistence type="predicted"/>
<reference evidence="2" key="1">
    <citation type="submission" date="2023-03" db="EMBL/GenBank/DDBJ databases">
        <authorList>
            <person name="Steffen K."/>
            <person name="Cardenas P."/>
        </authorList>
    </citation>
    <scope>NUCLEOTIDE SEQUENCE</scope>
</reference>
<feature type="signal peptide" evidence="1">
    <location>
        <begin position="1"/>
        <end position="20"/>
    </location>
</feature>
<feature type="chain" id="PRO_5041358011" evidence="1">
    <location>
        <begin position="21"/>
        <end position="721"/>
    </location>
</feature>
<protein>
    <submittedName>
        <fullName evidence="2">Uncharacterized protein</fullName>
    </submittedName>
</protein>
<name>A0AA35W4L2_GEOBA</name>
<evidence type="ECO:0000313" key="3">
    <source>
        <dbReference type="Proteomes" id="UP001174909"/>
    </source>
</evidence>
<sequence>MMKIWLLLALGVFTSRFYTAKTSYLDVPRIHFRGKYRADVNTRNNCQCNFDPRKELNEDKEWNYKGTSEWEFIDTYITSVVDKEGKEVSKSPLLGVEIFSSDEGPLAKLVDLDVDFQVTTLYGVKFCMRVGGETVLKGDWTPAIIARDVWNRLKCGKPNHPDAVYGAISTSTITNIECPSIIHNHLNLCKELKMKVLSVSISPNYFSGDVFTIGNVVGTIGIAEEGEPVNVGGDRKLVASGQPLQVCPDADPVEDGVNVAPFIYDADRNKLVVDISNAFPADAQNHRIDLGTLWLGVLDDDGALTTFGEPLPYLEPFIWDHGGIVEYKVPKELKKTVISSPVVIVKEIDSDSCDHHVYQHKECFTSLSDSKVMVLLQESEYFVRPTGYYHGRLEYGNDDYDSSQITLLLTSFGKPVKDTVVRVEPHTSIPANGVVALENGKQTNDEGLVTYTFKASQAIPFPRMYKQNPCNSIDCPDRPIHRMNATDQTDAIYQLPIDGQVYHFCYFVDIEGQPTPSCDEILTKVAFFSQVISFLSFSTMFYERPYTWVEHVAPIFEQVHRLYYVMRAVLDLSSYKDVTQPYNKILLKKALSKDINDAGYMPVTRDLSPTKKYMVLEWLERPCFSKLDCVSLFDKCQKPHTGSRLMGEDQYERCGLAKIPSKSHPQMYFSHIYNDEECPTFKLRAERPLRPLFGYASEEEIKKQHPLIAMCSSSRCAMWKI</sequence>